<reference evidence="7 8" key="1">
    <citation type="submission" date="2018-06" db="EMBL/GenBank/DDBJ databases">
        <authorList>
            <consortium name="Pathogen Informatics"/>
            <person name="Doyle S."/>
        </authorList>
    </citation>
    <scope>NUCLEOTIDE SEQUENCE [LARGE SCALE GENOMIC DNA]</scope>
    <source>
        <strain evidence="7 8">NCTC12714</strain>
    </source>
</reference>
<organism evidence="7 8">
    <name type="scientific">Helicobacter muridarum</name>
    <dbReference type="NCBI Taxonomy" id="216"/>
    <lineage>
        <taxon>Bacteria</taxon>
        <taxon>Pseudomonadati</taxon>
        <taxon>Campylobacterota</taxon>
        <taxon>Epsilonproteobacteria</taxon>
        <taxon>Campylobacterales</taxon>
        <taxon>Helicobacteraceae</taxon>
        <taxon>Helicobacter</taxon>
    </lineage>
</organism>
<sequence length="673" mass="74938">MKSVSMAGKLTMGILVIFILIIILINSFSFKRTINNIYDLYESIQDGVLNASYTTINITMNIEAKEHLRKLTQKIKRIGRDDIYEQRGMLFDVASLIPYPAVYVIYDSDGATLTEYAVKPEGRIFSDDYDVLQKDLRNSDYYVKTKNEFMTKNNRDGIVTPVYISESGLYKGKSLATVTAPLVSDSGQFLGIVAIDVFVGGFQDRFKNFITDELPSIDVYITDGAGKIFSHVDDTMINNPTDLPSEIALRNALRESSHGKINYIDIHKSDRIGFYKQFPFGWTIVVAAKMSDYNDIINRNILYTTLLSIVAIIVGSSILFFIIRFLIKPVETIQSLLLNFFKYLNHETNQPPALVKIKSQDELGRMAEAINSNIQRTQKSLEQDSNAVAQSVQTAKAIEQGDLSARIMENPANPQLKELKNVLNSMLDVLQQKIGRDTNEIARVFDSYTRLDFTTKINDAKGQVEIVTNTLGNEITKMLHTSANFAKELESQSKELENAVNTLSESSNKQASSLEETASAIEEITSSMQNVSGRTDEVIKQSEDIKNVIGIIRDIADQTNLLALNAAIEAARAGEHGRGFAVVADEVRKLAERTQKSLGEIEANTNILVQSINDMAESIKEQAQGISQINEAISDLESATQQNAEIASHSQQISNAVDNVAQKILDDVNKKKF</sequence>
<dbReference type="GO" id="GO:0016020">
    <property type="term" value="C:membrane"/>
    <property type="evidence" value="ECO:0007669"/>
    <property type="project" value="InterPro"/>
</dbReference>
<dbReference type="PROSITE" id="PS50885">
    <property type="entry name" value="HAMP"/>
    <property type="match status" value="1"/>
</dbReference>
<evidence type="ECO:0000256" key="4">
    <source>
        <dbReference type="SAM" id="Phobius"/>
    </source>
</evidence>
<dbReference type="Gene3D" id="6.10.340.10">
    <property type="match status" value="1"/>
</dbReference>
<accession>A0A377PU35</accession>
<dbReference type="GO" id="GO:0007165">
    <property type="term" value="P:signal transduction"/>
    <property type="evidence" value="ECO:0007669"/>
    <property type="project" value="UniProtKB-KW"/>
</dbReference>
<evidence type="ECO:0000259" key="5">
    <source>
        <dbReference type="PROSITE" id="PS50111"/>
    </source>
</evidence>
<dbReference type="InterPro" id="IPR003660">
    <property type="entry name" value="HAMP_dom"/>
</dbReference>
<feature type="domain" description="HAMP" evidence="6">
    <location>
        <begin position="392"/>
        <end position="435"/>
    </location>
</feature>
<keyword evidence="4" id="KW-1133">Transmembrane helix</keyword>
<evidence type="ECO:0000259" key="6">
    <source>
        <dbReference type="PROSITE" id="PS50885"/>
    </source>
</evidence>
<dbReference type="Gene3D" id="1.10.287.950">
    <property type="entry name" value="Methyl-accepting chemotaxis protein"/>
    <property type="match status" value="1"/>
</dbReference>
<keyword evidence="1 3" id="KW-0807">Transducer</keyword>
<evidence type="ECO:0000256" key="3">
    <source>
        <dbReference type="PROSITE-ProRule" id="PRU00284"/>
    </source>
</evidence>
<keyword evidence="4" id="KW-0472">Membrane</keyword>
<dbReference type="Proteomes" id="UP000255139">
    <property type="component" value="Unassembled WGS sequence"/>
</dbReference>
<feature type="transmembrane region" description="Helical" evidence="4">
    <location>
        <begin position="12"/>
        <end position="30"/>
    </location>
</feature>
<keyword evidence="4" id="KW-0812">Transmembrane</keyword>
<keyword evidence="8" id="KW-1185">Reference proteome</keyword>
<feature type="domain" description="Methyl-accepting transducer" evidence="5">
    <location>
        <begin position="479"/>
        <end position="673"/>
    </location>
</feature>
<evidence type="ECO:0000313" key="7">
    <source>
        <dbReference type="EMBL" id="STQ86155.1"/>
    </source>
</evidence>
<dbReference type="PANTHER" id="PTHR32089">
    <property type="entry name" value="METHYL-ACCEPTING CHEMOTAXIS PROTEIN MCPB"/>
    <property type="match status" value="1"/>
</dbReference>
<evidence type="ECO:0000313" key="8">
    <source>
        <dbReference type="Proteomes" id="UP000255139"/>
    </source>
</evidence>
<dbReference type="AlphaFoldDB" id="A0A377PU35"/>
<dbReference type="SUPFAM" id="SSF58104">
    <property type="entry name" value="Methyl-accepting chemotaxis protein (MCP) signaling domain"/>
    <property type="match status" value="1"/>
</dbReference>
<proteinExistence type="inferred from homology"/>
<dbReference type="CDD" id="cd18774">
    <property type="entry name" value="PDC2_HK_sensor"/>
    <property type="match status" value="1"/>
</dbReference>
<comment type="similarity">
    <text evidence="2">Belongs to the methyl-accepting chemotaxis (MCP) protein family.</text>
</comment>
<dbReference type="SMART" id="SM00283">
    <property type="entry name" value="MA"/>
    <property type="match status" value="1"/>
</dbReference>
<feature type="transmembrane region" description="Helical" evidence="4">
    <location>
        <begin position="301"/>
        <end position="327"/>
    </location>
</feature>
<dbReference type="Pfam" id="PF00015">
    <property type="entry name" value="MCPsignal"/>
    <property type="match status" value="1"/>
</dbReference>
<name>A0A377PU35_9HELI</name>
<dbReference type="Gene3D" id="3.30.450.20">
    <property type="entry name" value="PAS domain"/>
    <property type="match status" value="1"/>
</dbReference>
<dbReference type="InterPro" id="IPR004089">
    <property type="entry name" value="MCPsignal_dom"/>
</dbReference>
<evidence type="ECO:0000256" key="2">
    <source>
        <dbReference type="ARBA" id="ARBA00029447"/>
    </source>
</evidence>
<protein>
    <submittedName>
        <fullName evidence="7">Putative methyl-accepting chemotaxis protein</fullName>
    </submittedName>
</protein>
<gene>
    <name evidence="7" type="primary">mcp4_6</name>
    <name evidence="7" type="ORF">NCTC12714_00951</name>
</gene>
<dbReference type="PANTHER" id="PTHR32089:SF112">
    <property type="entry name" value="LYSOZYME-LIKE PROTEIN-RELATED"/>
    <property type="match status" value="1"/>
</dbReference>
<dbReference type="EMBL" id="UGJE01000002">
    <property type="protein sequence ID" value="STQ86155.1"/>
    <property type="molecule type" value="Genomic_DNA"/>
</dbReference>
<evidence type="ECO:0000256" key="1">
    <source>
        <dbReference type="ARBA" id="ARBA00023224"/>
    </source>
</evidence>
<dbReference type="PROSITE" id="PS50111">
    <property type="entry name" value="CHEMOTAXIS_TRANSDUC_2"/>
    <property type="match status" value="1"/>
</dbReference>